<dbReference type="GO" id="GO:0008718">
    <property type="term" value="F:D-amino-acid dehydrogenase activity"/>
    <property type="evidence" value="ECO:0007669"/>
    <property type="project" value="TreeGrafter"/>
</dbReference>
<reference evidence="4 5" key="1">
    <citation type="submission" date="2016-10" db="EMBL/GenBank/DDBJ databases">
        <authorList>
            <person name="Varghese N."/>
            <person name="Submissions S."/>
        </authorList>
    </citation>
    <scope>NUCLEOTIDE SEQUENCE [LARGE SCALE GENOMIC DNA]</scope>
    <source>
        <strain evidence="4 5">LMG 22274</strain>
    </source>
</reference>
<proteinExistence type="inferred from homology"/>
<name>A0AAQ1GFS5_9BURK</name>
<dbReference type="InterPro" id="IPR036188">
    <property type="entry name" value="FAD/NAD-bd_sf"/>
</dbReference>
<dbReference type="RefSeq" id="WP_074983687.1">
    <property type="nucleotide sequence ID" value="NZ_CADFGN010000008.1"/>
</dbReference>
<organism evidence="4 5">
    <name type="scientific">Paraburkholderia tropica</name>
    <dbReference type="NCBI Taxonomy" id="92647"/>
    <lineage>
        <taxon>Bacteria</taxon>
        <taxon>Pseudomonadati</taxon>
        <taxon>Pseudomonadota</taxon>
        <taxon>Betaproteobacteria</taxon>
        <taxon>Burkholderiales</taxon>
        <taxon>Burkholderiaceae</taxon>
        <taxon>Paraburkholderia</taxon>
    </lineage>
</organism>
<dbReference type="SUPFAM" id="SSF51905">
    <property type="entry name" value="FAD/NAD(P)-binding domain"/>
    <property type="match status" value="1"/>
</dbReference>
<keyword evidence="2" id="KW-0560">Oxidoreductase</keyword>
<dbReference type="EMBL" id="FNZM01000007">
    <property type="protein sequence ID" value="SEJ70441.1"/>
    <property type="molecule type" value="Genomic_DNA"/>
</dbReference>
<dbReference type="GO" id="GO:0055130">
    <property type="term" value="P:D-alanine catabolic process"/>
    <property type="evidence" value="ECO:0007669"/>
    <property type="project" value="TreeGrafter"/>
</dbReference>
<feature type="domain" description="FAD dependent oxidoreductase" evidence="3">
    <location>
        <begin position="20"/>
        <end position="412"/>
    </location>
</feature>
<evidence type="ECO:0000313" key="5">
    <source>
        <dbReference type="Proteomes" id="UP000183529"/>
    </source>
</evidence>
<dbReference type="GO" id="GO:0005737">
    <property type="term" value="C:cytoplasm"/>
    <property type="evidence" value="ECO:0007669"/>
    <property type="project" value="TreeGrafter"/>
</dbReference>
<evidence type="ECO:0000256" key="2">
    <source>
        <dbReference type="ARBA" id="ARBA00023002"/>
    </source>
</evidence>
<protein>
    <submittedName>
        <fullName evidence="4">Glycine/D-amino acid oxidase</fullName>
    </submittedName>
</protein>
<comment type="similarity">
    <text evidence="1">Belongs to the DadA oxidoreductase family.</text>
</comment>
<evidence type="ECO:0000256" key="1">
    <source>
        <dbReference type="ARBA" id="ARBA00009410"/>
    </source>
</evidence>
<dbReference type="GO" id="GO:0005886">
    <property type="term" value="C:plasma membrane"/>
    <property type="evidence" value="ECO:0007669"/>
    <property type="project" value="TreeGrafter"/>
</dbReference>
<dbReference type="AlphaFoldDB" id="A0AAQ1GFS5"/>
<gene>
    <name evidence="4" type="ORF">SAMN05216550_107268</name>
</gene>
<dbReference type="Proteomes" id="UP000183529">
    <property type="component" value="Unassembled WGS sequence"/>
</dbReference>
<dbReference type="PANTHER" id="PTHR13847:SF280">
    <property type="entry name" value="D-AMINO ACID DEHYDROGENASE"/>
    <property type="match status" value="1"/>
</dbReference>
<evidence type="ECO:0000259" key="3">
    <source>
        <dbReference type="Pfam" id="PF01266"/>
    </source>
</evidence>
<sequence>MGPVVDAVASSTMFPSEAGVVVVGGGIVGVATALSLARRGVNAVVLEKGIIAGEQSSRNWGWCRQTGRDLRELPLIVESMRMWETMNVDTGRETGFRRHGILYASKSQDKFERHQTWAEEARARGIDTRLLSRDELRRQLPVLPDSCVGGLYTASDGRAEPQKAASAMAQAAMDLGVNLQQQCAVRAIETANGAVTHVVTEQGRIRTDAVVVAGGAWSRLLLKGLDTPLPQLKVLSNVVRTRPLSLPIEPCVSLGSVAFRQRLDGGWTVATSAANIADVTPDSIRFFPKFLPAYLVERDSLKMRFGQRFIDEALRWRPGTSDRPSIYEAIRVLDPQPHRPTITRMLDNLKREIPAFGKVEVSQSWAGLIDTMPDAIPVISKVDSLRGVVVATGFSGHGFGIAPAAGALAADLVCGDTPIVDPSPFRLSRFSGAEKMRAQHWL</sequence>
<dbReference type="Gene3D" id="3.30.9.10">
    <property type="entry name" value="D-Amino Acid Oxidase, subunit A, domain 2"/>
    <property type="match status" value="2"/>
</dbReference>
<dbReference type="Pfam" id="PF01266">
    <property type="entry name" value="DAO"/>
    <property type="match status" value="1"/>
</dbReference>
<evidence type="ECO:0000313" key="4">
    <source>
        <dbReference type="EMBL" id="SEJ70441.1"/>
    </source>
</evidence>
<dbReference type="Gene3D" id="3.50.50.60">
    <property type="entry name" value="FAD/NAD(P)-binding domain"/>
    <property type="match status" value="2"/>
</dbReference>
<comment type="caution">
    <text evidence="4">The sequence shown here is derived from an EMBL/GenBank/DDBJ whole genome shotgun (WGS) entry which is preliminary data.</text>
</comment>
<accession>A0AAQ1GFS5</accession>
<dbReference type="InterPro" id="IPR006076">
    <property type="entry name" value="FAD-dep_OxRdtase"/>
</dbReference>
<dbReference type="PANTHER" id="PTHR13847">
    <property type="entry name" value="SARCOSINE DEHYDROGENASE-RELATED"/>
    <property type="match status" value="1"/>
</dbReference>